<dbReference type="GO" id="GO:0000166">
    <property type="term" value="F:nucleotide binding"/>
    <property type="evidence" value="ECO:0007669"/>
    <property type="project" value="UniProtKB-KW"/>
</dbReference>
<evidence type="ECO:0000256" key="12">
    <source>
        <dbReference type="SAM" id="SignalP"/>
    </source>
</evidence>
<keyword evidence="7" id="KW-0812">Transmembrane</keyword>
<comment type="caution">
    <text evidence="14">The sequence shown here is derived from an EMBL/GenBank/DDBJ whole genome shotgun (WGS) entry which is preliminary data.</text>
</comment>
<dbReference type="InterPro" id="IPR003378">
    <property type="entry name" value="Fringe-like_glycosylTrfase"/>
</dbReference>
<evidence type="ECO:0000256" key="2">
    <source>
        <dbReference type="ARBA" id="ARBA00004922"/>
    </source>
</evidence>
<keyword evidence="9" id="KW-0735">Signal-anchor</keyword>
<feature type="domain" description="Fringe-like glycosyltransferase" evidence="13">
    <location>
        <begin position="51"/>
        <end position="261"/>
    </location>
</feature>
<keyword evidence="6" id="KW-0808">Transferase</keyword>
<dbReference type="AlphaFoldDB" id="A0AAV0UF39"/>
<dbReference type="EC" id="2.4.1.122" evidence="4"/>
<evidence type="ECO:0000256" key="3">
    <source>
        <dbReference type="ARBA" id="ARBA00006462"/>
    </source>
</evidence>
<evidence type="ECO:0000256" key="7">
    <source>
        <dbReference type="ARBA" id="ARBA00022692"/>
    </source>
</evidence>
<proteinExistence type="inferred from homology"/>
<evidence type="ECO:0000256" key="6">
    <source>
        <dbReference type="ARBA" id="ARBA00022679"/>
    </source>
</evidence>
<comment type="similarity">
    <text evidence="3">Belongs to the glycosyltransferase 31 family. Beta3-Gal-T subfamily.</text>
</comment>
<evidence type="ECO:0000259" key="13">
    <source>
        <dbReference type="Pfam" id="PF02434"/>
    </source>
</evidence>
<dbReference type="Proteomes" id="UP001162029">
    <property type="component" value="Unassembled WGS sequence"/>
</dbReference>
<comment type="pathway">
    <text evidence="2">Protein modification; protein glycosylation.</text>
</comment>
<keyword evidence="11" id="KW-0472">Membrane</keyword>
<evidence type="ECO:0000256" key="4">
    <source>
        <dbReference type="ARBA" id="ARBA00012557"/>
    </source>
</evidence>
<protein>
    <recommendedName>
        <fullName evidence="4">N-acetylgalactosaminide beta-1,3-galactosyltransferase</fullName>
        <ecNumber evidence="4">2.4.1.122</ecNumber>
    </recommendedName>
</protein>
<dbReference type="GO" id="GO:0016263">
    <property type="term" value="F:glycoprotein-N-acetylgalactosamine 3-beta-galactosyltransferase activity"/>
    <property type="evidence" value="ECO:0007669"/>
    <property type="project" value="UniProtKB-EC"/>
</dbReference>
<gene>
    <name evidence="14" type="ORF">PDE001_LOCUS5810</name>
</gene>
<comment type="subcellular location">
    <subcellularLocation>
        <location evidence="1">Membrane</location>
        <topology evidence="1">Single-pass type II membrane protein</topology>
    </subcellularLocation>
</comment>
<keyword evidence="5" id="KW-0328">Glycosyltransferase</keyword>
<evidence type="ECO:0000313" key="15">
    <source>
        <dbReference type="Proteomes" id="UP001162029"/>
    </source>
</evidence>
<evidence type="ECO:0000313" key="14">
    <source>
        <dbReference type="EMBL" id="CAI5734753.1"/>
    </source>
</evidence>
<dbReference type="PANTHER" id="PTHR23033">
    <property type="entry name" value="BETA1,3-GALACTOSYLTRANSFERASE"/>
    <property type="match status" value="1"/>
</dbReference>
<dbReference type="Pfam" id="PF02434">
    <property type="entry name" value="Fringe"/>
    <property type="match status" value="1"/>
</dbReference>
<sequence>MLKQLLLVGLLLTLCTSYAATTHSAQLLAQLGSHVPAMKLVNASRMSLETSKTRILCWVSTYHVNHNARLPAIKRTWGKKCDKLLFLSDVEDLSIPTVQIVAPPLHEMLWQKHREIVRLLVKEYSEDQFDWIFKCDDDTFVLMENLKTYLNSPRIRAIPTSEPTILGHRMTLPWWEMRRRFEPFEDCDPEHVTAMLKVRDETRKHGGLIYTPGGGGYAMNWAYLTKLEASSNEPFCLPNDVVGDDWAISFCMWHFGVMPLDTRDEEKRERFHQYDPNDVYTRPHDEEAYDHKVFTSIYQENNWFSDHNGIGWQNGDKCCAPDSISFHYIKPPLMELFYEFYYGENASAQMSNP</sequence>
<accession>A0AAV0UF39</accession>
<evidence type="ECO:0000256" key="11">
    <source>
        <dbReference type="ARBA" id="ARBA00023136"/>
    </source>
</evidence>
<dbReference type="PANTHER" id="PTHR23033:SF14">
    <property type="entry name" value="GLYCOPROTEIN-N-ACETYLGALACTOSAMINE 3-BETA-GALACTOSYLTRANSFERASE 1-RELATED"/>
    <property type="match status" value="1"/>
</dbReference>
<evidence type="ECO:0000256" key="1">
    <source>
        <dbReference type="ARBA" id="ARBA00004606"/>
    </source>
</evidence>
<dbReference type="InterPro" id="IPR026050">
    <property type="entry name" value="C1GALT1/C1GALT1_chp1"/>
</dbReference>
<keyword evidence="12" id="KW-0732">Signal</keyword>
<keyword evidence="15" id="KW-1185">Reference proteome</keyword>
<organism evidence="14 15">
    <name type="scientific">Peronospora destructor</name>
    <dbReference type="NCBI Taxonomy" id="86335"/>
    <lineage>
        <taxon>Eukaryota</taxon>
        <taxon>Sar</taxon>
        <taxon>Stramenopiles</taxon>
        <taxon>Oomycota</taxon>
        <taxon>Peronosporomycetes</taxon>
        <taxon>Peronosporales</taxon>
        <taxon>Peronosporaceae</taxon>
        <taxon>Peronospora</taxon>
    </lineage>
</organism>
<keyword evidence="10" id="KW-1133">Transmembrane helix</keyword>
<reference evidence="14" key="1">
    <citation type="submission" date="2022-12" db="EMBL/GenBank/DDBJ databases">
        <authorList>
            <person name="Webb A."/>
        </authorList>
    </citation>
    <scope>NUCLEOTIDE SEQUENCE</scope>
    <source>
        <strain evidence="14">Pd1</strain>
    </source>
</reference>
<evidence type="ECO:0000256" key="8">
    <source>
        <dbReference type="ARBA" id="ARBA00022741"/>
    </source>
</evidence>
<feature type="signal peptide" evidence="12">
    <location>
        <begin position="1"/>
        <end position="19"/>
    </location>
</feature>
<dbReference type="EMBL" id="CANTFM010001074">
    <property type="protein sequence ID" value="CAI5734753.1"/>
    <property type="molecule type" value="Genomic_DNA"/>
</dbReference>
<evidence type="ECO:0000256" key="10">
    <source>
        <dbReference type="ARBA" id="ARBA00022989"/>
    </source>
</evidence>
<evidence type="ECO:0000256" key="9">
    <source>
        <dbReference type="ARBA" id="ARBA00022968"/>
    </source>
</evidence>
<dbReference type="Gene3D" id="3.90.550.50">
    <property type="match status" value="1"/>
</dbReference>
<feature type="chain" id="PRO_5043505378" description="N-acetylgalactosaminide beta-1,3-galactosyltransferase" evidence="12">
    <location>
        <begin position="20"/>
        <end position="353"/>
    </location>
</feature>
<dbReference type="GO" id="GO:0016020">
    <property type="term" value="C:membrane"/>
    <property type="evidence" value="ECO:0007669"/>
    <property type="project" value="UniProtKB-SubCell"/>
</dbReference>
<keyword evidence="8" id="KW-0547">Nucleotide-binding</keyword>
<evidence type="ECO:0000256" key="5">
    <source>
        <dbReference type="ARBA" id="ARBA00022676"/>
    </source>
</evidence>
<name>A0AAV0UF39_9STRA</name>